<dbReference type="SUPFAM" id="SSF141868">
    <property type="entry name" value="EAL domain-like"/>
    <property type="match status" value="1"/>
</dbReference>
<evidence type="ECO:0000256" key="1">
    <source>
        <dbReference type="SAM" id="Coils"/>
    </source>
</evidence>
<reference evidence="2 3" key="2">
    <citation type="submission" date="2014-09" db="EMBL/GenBank/DDBJ databases">
        <authorList>
            <consortium name="NBRP consortium"/>
            <person name="Sawabe T."/>
            <person name="Meirelles P."/>
            <person name="Nakanishi M."/>
            <person name="Sayaka M."/>
            <person name="Hattori M."/>
            <person name="Ohkuma M."/>
        </authorList>
    </citation>
    <scope>NUCLEOTIDE SEQUENCE [LARGE SCALE GENOMIC DNA]</scope>
    <source>
        <strain evidence="2 3">JCM 19240</strain>
    </source>
</reference>
<evidence type="ECO:0008006" key="4">
    <source>
        <dbReference type="Google" id="ProtNLM"/>
    </source>
</evidence>
<gene>
    <name evidence="2" type="ORF">JCM19240_3047</name>
</gene>
<keyword evidence="3" id="KW-1185">Reference proteome</keyword>
<protein>
    <recommendedName>
        <fullName evidence="4">EAL domain-containing protein</fullName>
    </recommendedName>
</protein>
<evidence type="ECO:0000313" key="2">
    <source>
        <dbReference type="EMBL" id="GAL37098.1"/>
    </source>
</evidence>
<dbReference type="Gene3D" id="3.20.20.450">
    <property type="entry name" value="EAL domain"/>
    <property type="match status" value="1"/>
</dbReference>
<comment type="caution">
    <text evidence="2">The sequence shown here is derived from an EMBL/GenBank/DDBJ whole genome shotgun (WGS) entry which is preliminary data.</text>
</comment>
<reference evidence="2 3" key="1">
    <citation type="submission" date="2014-09" db="EMBL/GenBank/DDBJ databases">
        <title>Vibrio maritimus JCM 19240. (C210) whole genome shotgun sequence.</title>
        <authorList>
            <person name="Sawabe T."/>
            <person name="Meirelles P."/>
            <person name="Nakanishi M."/>
            <person name="Sayaka M."/>
            <person name="Hattori M."/>
            <person name="Ohkuma M."/>
        </authorList>
    </citation>
    <scope>NUCLEOTIDE SEQUENCE [LARGE SCALE GENOMIC DNA]</scope>
    <source>
        <strain evidence="2 3">JCM 19240</strain>
    </source>
</reference>
<dbReference type="EMBL" id="BBMT01000014">
    <property type="protein sequence ID" value="GAL37098.1"/>
    <property type="molecule type" value="Genomic_DNA"/>
</dbReference>
<dbReference type="Proteomes" id="UP000029224">
    <property type="component" value="Unassembled WGS sequence"/>
</dbReference>
<dbReference type="AlphaFoldDB" id="A0A090TCS3"/>
<accession>A0A090TCS3</accession>
<evidence type="ECO:0000313" key="3">
    <source>
        <dbReference type="Proteomes" id="UP000029224"/>
    </source>
</evidence>
<dbReference type="InterPro" id="IPR035919">
    <property type="entry name" value="EAL_sf"/>
</dbReference>
<sequence>MLRMIEDNAVTDDDHKLAELMAADEVCHACQPIRYCSSDEIEYQYITLRYGDKKDHSVFALDISDTVRAALDLFALYLAVRQTQFELETFHPDLLNNLVFSMNACTLLRPEGKHFIDQLGQHFKQPMSMLIPSLYLTPGEASNPATKAILERLEDRFHKVCFDVHLPISDLEYLTPFDPQMIKISNSLDSQDEKRALLPVIRYIKRRKATLVAGRVTSQNTLSQYKMLGAKYYFGYVSDVPIPVHFKGFEDPKAEMRKKQRERAKAEQFADQQIEAQNQLAQEQAERDQQQALLDASIDNMYQSAKTEFVDEEIEAIVRQVEEKNG</sequence>
<feature type="coiled-coil region" evidence="1">
    <location>
        <begin position="266"/>
        <end position="293"/>
    </location>
</feature>
<organism evidence="2 3">
    <name type="scientific">Vibrio maritimus</name>
    <dbReference type="NCBI Taxonomy" id="990268"/>
    <lineage>
        <taxon>Bacteria</taxon>
        <taxon>Pseudomonadati</taxon>
        <taxon>Pseudomonadota</taxon>
        <taxon>Gammaproteobacteria</taxon>
        <taxon>Vibrionales</taxon>
        <taxon>Vibrionaceae</taxon>
        <taxon>Vibrio</taxon>
    </lineage>
</organism>
<name>A0A090TCS3_9VIBR</name>
<proteinExistence type="predicted"/>
<keyword evidence="1" id="KW-0175">Coiled coil</keyword>